<keyword evidence="1 2" id="KW-0472">Membrane</keyword>
<keyword evidence="5" id="KW-1185">Reference proteome</keyword>
<comment type="cofactor">
    <cofactor evidence="1">
        <name>Mg(2+)</name>
        <dbReference type="ChEBI" id="CHEBI:18420"/>
    </cofactor>
</comment>
<dbReference type="GO" id="GO:0009395">
    <property type="term" value="P:phospholipid catabolic process"/>
    <property type="evidence" value="ECO:0007669"/>
    <property type="project" value="UniProtKB-KW"/>
</dbReference>
<dbReference type="PANTHER" id="PTHR36305:SF1">
    <property type="entry name" value="PHOSPHATIDYLGLYCEROPHOSPHATASE A"/>
    <property type="match status" value="1"/>
</dbReference>
<dbReference type="GO" id="GO:0008962">
    <property type="term" value="F:phosphatidylglycerophosphatase activity"/>
    <property type="evidence" value="ECO:0007669"/>
    <property type="project" value="UniProtKB-EC"/>
</dbReference>
<organism evidence="4 5">
    <name type="scientific">Gallibacterium genomosp. 3</name>
    <dbReference type="NCBI Taxonomy" id="505345"/>
    <lineage>
        <taxon>Bacteria</taxon>
        <taxon>Pseudomonadati</taxon>
        <taxon>Pseudomonadota</taxon>
        <taxon>Gammaproteobacteria</taxon>
        <taxon>Pasteurellales</taxon>
        <taxon>Pasteurellaceae</taxon>
        <taxon>Gallibacterium</taxon>
    </lineage>
</organism>
<comment type="catalytic activity">
    <reaction evidence="1">
        <text>a 1,2-diacyl-sn-glycero-3-phospho-(1'-sn-glycero-3'-phosphate) + H2O = a 1,2-diacyl-sn-glycero-3-phospho-(1'-sn-glycerol) + phosphate</text>
        <dbReference type="Rhea" id="RHEA:33751"/>
        <dbReference type="ChEBI" id="CHEBI:15377"/>
        <dbReference type="ChEBI" id="CHEBI:43474"/>
        <dbReference type="ChEBI" id="CHEBI:60110"/>
        <dbReference type="ChEBI" id="CHEBI:64716"/>
        <dbReference type="EC" id="3.1.3.27"/>
    </reaction>
</comment>
<keyword evidence="1 2" id="KW-0812">Transmembrane</keyword>
<keyword evidence="1" id="KW-1003">Cell membrane</keyword>
<evidence type="ECO:0000313" key="4">
    <source>
        <dbReference type="EMBL" id="OBW93812.1"/>
    </source>
</evidence>
<comment type="function">
    <text evidence="1">Lipid phosphatase which dephosphorylates phosphatidylglycerophosphate (PGP) to phosphatidylglycerol (PG).</text>
</comment>
<keyword evidence="1" id="KW-0378">Hydrolase</keyword>
<dbReference type="InterPro" id="IPR026037">
    <property type="entry name" value="PgpA"/>
</dbReference>
<comment type="caution">
    <text evidence="4">The sequence shown here is derived from an EMBL/GenBank/DDBJ whole genome shotgun (WGS) entry which is preliminary data.</text>
</comment>
<keyword evidence="1" id="KW-1208">Phospholipid metabolism</keyword>
<dbReference type="InterPro" id="IPR007686">
    <property type="entry name" value="YutG/PgpA"/>
</dbReference>
<keyword evidence="1" id="KW-0595">Phospholipid degradation</keyword>
<dbReference type="OrthoDB" id="9804091at2"/>
<dbReference type="PIRSF" id="PIRSF006162">
    <property type="entry name" value="PgpA"/>
    <property type="match status" value="1"/>
</dbReference>
<keyword evidence="1" id="KW-0442">Lipid degradation</keyword>
<evidence type="ECO:0000313" key="5">
    <source>
        <dbReference type="Proteomes" id="UP000243558"/>
    </source>
</evidence>
<gene>
    <name evidence="4" type="ORF">QV01_00830</name>
</gene>
<dbReference type="Pfam" id="PF04608">
    <property type="entry name" value="PgpA"/>
    <property type="match status" value="1"/>
</dbReference>
<dbReference type="SUPFAM" id="SSF101307">
    <property type="entry name" value="YutG-like"/>
    <property type="match status" value="1"/>
</dbReference>
<keyword evidence="1" id="KW-0443">Lipid metabolism</keyword>
<keyword evidence="1" id="KW-0479">Metal-binding</keyword>
<evidence type="ECO:0000256" key="1">
    <source>
        <dbReference type="PIRNR" id="PIRNR006162"/>
    </source>
</evidence>
<protein>
    <recommendedName>
        <fullName evidence="1">Phosphatidylglycerophosphatase A</fullName>
        <ecNumber evidence="1">3.1.3.27</ecNumber>
    </recommendedName>
    <alternativeName>
        <fullName evidence="1">Phosphatidylglycerolphosphate phosphatase A</fullName>
    </alternativeName>
</protein>
<keyword evidence="1" id="KW-0460">Magnesium</keyword>
<dbReference type="GO" id="GO:0046872">
    <property type="term" value="F:metal ion binding"/>
    <property type="evidence" value="ECO:0007669"/>
    <property type="project" value="UniProtKB-KW"/>
</dbReference>
<dbReference type="EMBL" id="JTJM01000005">
    <property type="protein sequence ID" value="OBW93812.1"/>
    <property type="molecule type" value="Genomic_DNA"/>
</dbReference>
<dbReference type="InterPro" id="IPR036681">
    <property type="entry name" value="PgpA-like_sf"/>
</dbReference>
<accession>A0A1A7NUC7</accession>
<reference evidence="4 5" key="1">
    <citation type="submission" date="2014-11" db="EMBL/GenBank/DDBJ databases">
        <title>Pan-genome of Gallibacterium spp.</title>
        <authorList>
            <person name="Kudirkiene E."/>
            <person name="Bojesen A.M."/>
        </authorList>
    </citation>
    <scope>NUCLEOTIDE SEQUENCE [LARGE SCALE GENOMIC DNA]</scope>
    <source>
        <strain evidence="4 5">F151</strain>
    </source>
</reference>
<dbReference type="GO" id="GO:0006655">
    <property type="term" value="P:phosphatidylglycerol biosynthetic process"/>
    <property type="evidence" value="ECO:0007669"/>
    <property type="project" value="UniProtKB-UniPathway"/>
</dbReference>
<evidence type="ECO:0000256" key="2">
    <source>
        <dbReference type="SAM" id="Phobius"/>
    </source>
</evidence>
<dbReference type="GO" id="GO:0005886">
    <property type="term" value="C:plasma membrane"/>
    <property type="evidence" value="ECO:0007669"/>
    <property type="project" value="UniProtKB-SubCell"/>
</dbReference>
<dbReference type="PANTHER" id="PTHR36305">
    <property type="entry name" value="PHOSPHATIDYLGLYCEROPHOSPHATASE A"/>
    <property type="match status" value="1"/>
</dbReference>
<dbReference type="EC" id="3.1.3.27" evidence="1"/>
<feature type="transmembrane region" description="Helical" evidence="2">
    <location>
        <begin position="144"/>
        <end position="164"/>
    </location>
</feature>
<comment type="subcellular location">
    <subcellularLocation>
        <location evidence="1">Cell inner membrane</location>
        <topology evidence="1">Multi-pass membrane protein</topology>
    </subcellularLocation>
</comment>
<dbReference type="AlphaFoldDB" id="A0A1A7NUC7"/>
<sequence length="169" mass="18920">MALTTSAKNNHAALQKTKLTNPIHFLALGFGSGLIYPAPGTWGTLAGLITGIILLQWITPPIFLVCTLVAFLLGIYLCGKTAEDMQVHDHGSIVWDEIVAIWLVLSALPDYSWMWYLAAFALFRLFDILKPMPIRYFDRKLKTGFGIMFDDLLAAVYAILVLLLCQWML</sequence>
<dbReference type="CDD" id="cd06971">
    <property type="entry name" value="PgpA"/>
    <property type="match status" value="1"/>
</dbReference>
<feature type="domain" description="YutG/PgpA" evidence="3">
    <location>
        <begin position="26"/>
        <end position="164"/>
    </location>
</feature>
<feature type="transmembrane region" description="Helical" evidence="2">
    <location>
        <begin position="99"/>
        <end position="123"/>
    </location>
</feature>
<name>A0A1A7NUC7_9PAST</name>
<dbReference type="PATRIC" id="fig|505345.7.peg.164"/>
<comment type="pathway">
    <text evidence="1">Phospholipid metabolism; phosphatidylglycerol biosynthesis; phosphatidylglycerol from CDP-diacylglycerol: step 2/2.</text>
</comment>
<dbReference type="UniPathway" id="UPA00084">
    <property type="reaction ID" value="UER00504"/>
</dbReference>
<keyword evidence="1" id="KW-0997">Cell inner membrane</keyword>
<dbReference type="Proteomes" id="UP000243558">
    <property type="component" value="Unassembled WGS sequence"/>
</dbReference>
<keyword evidence="2" id="KW-1133">Transmembrane helix</keyword>
<proteinExistence type="predicted"/>
<dbReference type="RefSeq" id="WP_065238568.1">
    <property type="nucleotide sequence ID" value="NZ_JTJM01000005.1"/>
</dbReference>
<evidence type="ECO:0000259" key="3">
    <source>
        <dbReference type="Pfam" id="PF04608"/>
    </source>
</evidence>
<feature type="transmembrane region" description="Helical" evidence="2">
    <location>
        <begin position="62"/>
        <end position="79"/>
    </location>
</feature>